<name>A0A1I7TP02_9PELO</name>
<dbReference type="WBParaSite" id="Csp11.Scaffold629.g10338.t1">
    <property type="protein sequence ID" value="Csp11.Scaffold629.g10338.t1"/>
    <property type="gene ID" value="Csp11.Scaffold629.g10338"/>
</dbReference>
<reference evidence="3" key="1">
    <citation type="submission" date="2016-11" db="UniProtKB">
        <authorList>
            <consortium name="WormBaseParasite"/>
        </authorList>
    </citation>
    <scope>IDENTIFICATION</scope>
</reference>
<sequence length="389" mass="44230">MDDDLNLDYGSDNSVDDNADVDLNDDNSHQQPKDRLDDEIDRTEKIATERAFGITDDASKHLYVTIAESGALRKELGAGDQNSQLDSVYVHGVDSMDEFEIQKMFADFQPEKIWKKGNVAMVQFHYRQEASAMMLNMSKMMRRVRGRKIANEEGEVMSDDDDVEEGQIMQEKDDDVELIEGLKSNDKGIVVSEKKTDFVTVDVSVREVPNGKWRVVTKHVPANMFVLVRFATHKEFKEMVKSNRGEVQKTGTKRGQSTFWTQETSTRGGLNVFDKEGKELEWDYEHDTRFYNEDEKEEKVEKVKLPQGVKVKGRGAVKCGFLFGEGGSSLASDESSPMTKKCKTDEKNYEKDDVVSRMGSTASAVRPGRVERPMRERIQFPGRESPNDF</sequence>
<accession>A0A1I7TP02</accession>
<dbReference type="Proteomes" id="UP000095282">
    <property type="component" value="Unplaced"/>
</dbReference>
<evidence type="ECO:0000256" key="1">
    <source>
        <dbReference type="SAM" id="MobiDB-lite"/>
    </source>
</evidence>
<organism evidence="2 3">
    <name type="scientific">Caenorhabditis tropicalis</name>
    <dbReference type="NCBI Taxonomy" id="1561998"/>
    <lineage>
        <taxon>Eukaryota</taxon>
        <taxon>Metazoa</taxon>
        <taxon>Ecdysozoa</taxon>
        <taxon>Nematoda</taxon>
        <taxon>Chromadorea</taxon>
        <taxon>Rhabditida</taxon>
        <taxon>Rhabditina</taxon>
        <taxon>Rhabditomorpha</taxon>
        <taxon>Rhabditoidea</taxon>
        <taxon>Rhabditidae</taxon>
        <taxon>Peloderinae</taxon>
        <taxon>Caenorhabditis</taxon>
    </lineage>
</organism>
<dbReference type="STRING" id="1561998.A0A1I7TP02"/>
<evidence type="ECO:0000313" key="2">
    <source>
        <dbReference type="Proteomes" id="UP000095282"/>
    </source>
</evidence>
<keyword evidence="2" id="KW-1185">Reference proteome</keyword>
<feature type="compositionally biased region" description="Acidic residues" evidence="1">
    <location>
        <begin position="14"/>
        <end position="25"/>
    </location>
</feature>
<evidence type="ECO:0000313" key="3">
    <source>
        <dbReference type="WBParaSite" id="Csp11.Scaffold629.g10338.t1"/>
    </source>
</evidence>
<dbReference type="AlphaFoldDB" id="A0A1I7TP02"/>
<feature type="compositionally biased region" description="Polar residues" evidence="1">
    <location>
        <begin position="329"/>
        <end position="338"/>
    </location>
</feature>
<feature type="region of interest" description="Disordered" evidence="1">
    <location>
        <begin position="328"/>
        <end position="389"/>
    </location>
</feature>
<feature type="compositionally biased region" description="Basic and acidic residues" evidence="1">
    <location>
        <begin position="342"/>
        <end position="355"/>
    </location>
</feature>
<feature type="compositionally biased region" description="Basic and acidic residues" evidence="1">
    <location>
        <begin position="368"/>
        <end position="378"/>
    </location>
</feature>
<feature type="region of interest" description="Disordered" evidence="1">
    <location>
        <begin position="1"/>
        <end position="40"/>
    </location>
</feature>
<feature type="compositionally biased region" description="Basic and acidic residues" evidence="1">
    <location>
        <begin position="26"/>
        <end position="40"/>
    </location>
</feature>
<proteinExistence type="predicted"/>
<protein>
    <submittedName>
        <fullName evidence="3">RRM domain-containing protein</fullName>
    </submittedName>
</protein>
<dbReference type="eggNOG" id="ENOG502S8JM">
    <property type="taxonomic scope" value="Eukaryota"/>
</dbReference>